<accession>C3YBM9</accession>
<evidence type="ECO:0000313" key="2">
    <source>
        <dbReference type="EMBL" id="EEN62386.1"/>
    </source>
</evidence>
<dbReference type="GO" id="GO:0005874">
    <property type="term" value="C:microtubule"/>
    <property type="evidence" value="ECO:0007669"/>
    <property type="project" value="InterPro"/>
</dbReference>
<dbReference type="InParanoid" id="C3YBM9"/>
<dbReference type="PANTHER" id="PTHR13843">
    <property type="entry name" value="MICROTUBULE-ASSOCIATED PROTEIN"/>
    <property type="match status" value="1"/>
</dbReference>
<proteinExistence type="predicted"/>
<protein>
    <submittedName>
        <fullName evidence="2">Uncharacterized protein</fullName>
    </submittedName>
</protein>
<sequence length="139" mass="14842">MADAASSPSTAGPPQSDSDTMADNNAKGYLLAIVGEVDSPEALRAAAEAVGRGIKAWPNPAMKEDVSTALKDMMSQKPSVSDDIQEKAFPVQNHQGPFPDCVTWLSSKFLALCFVLSHWGWLMKASDKDTSIQVVGCRT</sequence>
<dbReference type="InterPro" id="IPR026074">
    <property type="entry name" value="MAP1"/>
</dbReference>
<evidence type="ECO:0000256" key="1">
    <source>
        <dbReference type="SAM" id="MobiDB-lite"/>
    </source>
</evidence>
<dbReference type="PANTHER" id="PTHR13843:SF12">
    <property type="entry name" value="ATPASE F1_V1_A1 COMPLEX ALPHA_BETA SUBUNIT NUCLEOTIDE-BINDING DOMAIN-CONTAINING PROTEIN"/>
    <property type="match status" value="1"/>
</dbReference>
<dbReference type="AlphaFoldDB" id="C3YBM9"/>
<dbReference type="EMBL" id="GG666497">
    <property type="protein sequence ID" value="EEN62386.1"/>
    <property type="molecule type" value="Genomic_DNA"/>
</dbReference>
<reference evidence="2" key="1">
    <citation type="journal article" date="2008" name="Nature">
        <title>The amphioxus genome and the evolution of the chordate karyotype.</title>
        <authorList>
            <consortium name="US DOE Joint Genome Institute (JGI-PGF)"/>
            <person name="Putnam N.H."/>
            <person name="Butts T."/>
            <person name="Ferrier D.E.K."/>
            <person name="Furlong R.F."/>
            <person name="Hellsten U."/>
            <person name="Kawashima T."/>
            <person name="Robinson-Rechavi M."/>
            <person name="Shoguchi E."/>
            <person name="Terry A."/>
            <person name="Yu J.-K."/>
            <person name="Benito-Gutierrez E.L."/>
            <person name="Dubchak I."/>
            <person name="Garcia-Fernandez J."/>
            <person name="Gibson-Brown J.J."/>
            <person name="Grigoriev I.V."/>
            <person name="Horton A.C."/>
            <person name="de Jong P.J."/>
            <person name="Jurka J."/>
            <person name="Kapitonov V.V."/>
            <person name="Kohara Y."/>
            <person name="Kuroki Y."/>
            <person name="Lindquist E."/>
            <person name="Lucas S."/>
            <person name="Osoegawa K."/>
            <person name="Pennacchio L.A."/>
            <person name="Salamov A.A."/>
            <person name="Satou Y."/>
            <person name="Sauka-Spengler T."/>
            <person name="Schmutz J."/>
            <person name="Shin-I T."/>
            <person name="Toyoda A."/>
            <person name="Bronner-Fraser M."/>
            <person name="Fujiyama A."/>
            <person name="Holland L.Z."/>
            <person name="Holland P.W.H."/>
            <person name="Satoh N."/>
            <person name="Rokhsar D.S."/>
        </authorList>
    </citation>
    <scope>NUCLEOTIDE SEQUENCE [LARGE SCALE GENOMIC DNA]</scope>
    <source>
        <strain evidence="2">S238N-H82</strain>
        <tissue evidence="2">Testes</tissue>
    </source>
</reference>
<gene>
    <name evidence="2" type="ORF">BRAFLDRAFT_67621</name>
</gene>
<dbReference type="GO" id="GO:0000226">
    <property type="term" value="P:microtubule cytoskeleton organization"/>
    <property type="evidence" value="ECO:0007669"/>
    <property type="project" value="InterPro"/>
</dbReference>
<name>C3YBM9_BRAFL</name>
<dbReference type="GO" id="GO:0008017">
    <property type="term" value="F:microtubule binding"/>
    <property type="evidence" value="ECO:0007669"/>
    <property type="project" value="InterPro"/>
</dbReference>
<feature type="region of interest" description="Disordered" evidence="1">
    <location>
        <begin position="1"/>
        <end position="23"/>
    </location>
</feature>
<organism>
    <name type="scientific">Branchiostoma floridae</name>
    <name type="common">Florida lancelet</name>
    <name type="synonym">Amphioxus</name>
    <dbReference type="NCBI Taxonomy" id="7739"/>
    <lineage>
        <taxon>Eukaryota</taxon>
        <taxon>Metazoa</taxon>
        <taxon>Chordata</taxon>
        <taxon>Cephalochordata</taxon>
        <taxon>Leptocardii</taxon>
        <taxon>Amphioxiformes</taxon>
        <taxon>Branchiostomatidae</taxon>
        <taxon>Branchiostoma</taxon>
    </lineage>
</organism>